<evidence type="ECO:0000256" key="5">
    <source>
        <dbReference type="ARBA" id="ARBA00023136"/>
    </source>
</evidence>
<feature type="transmembrane region" description="Helical" evidence="7">
    <location>
        <begin position="136"/>
        <end position="155"/>
    </location>
</feature>
<dbReference type="Pfam" id="PF01490">
    <property type="entry name" value="Aa_trans"/>
    <property type="match status" value="1"/>
</dbReference>
<dbReference type="EMBL" id="QWIM01000193">
    <property type="protein sequence ID" value="RMY38095.1"/>
    <property type="molecule type" value="Genomic_DNA"/>
</dbReference>
<dbReference type="OrthoDB" id="294730at2759"/>
<feature type="transmembrane region" description="Helical" evidence="7">
    <location>
        <begin position="255"/>
        <end position="276"/>
    </location>
</feature>
<comment type="caution">
    <text evidence="9">The sequence shown here is derived from an EMBL/GenBank/DDBJ whole genome shotgun (WGS) entry which is preliminary data.</text>
</comment>
<evidence type="ECO:0000313" key="10">
    <source>
        <dbReference type="EMBL" id="RMY06274.1"/>
    </source>
</evidence>
<evidence type="ECO:0000256" key="3">
    <source>
        <dbReference type="ARBA" id="ARBA00022692"/>
    </source>
</evidence>
<proteinExistence type="inferred from homology"/>
<evidence type="ECO:0000313" key="13">
    <source>
        <dbReference type="Proteomes" id="UP000276864"/>
    </source>
</evidence>
<reference evidence="12 13" key="1">
    <citation type="journal article" date="2018" name="BMC Genomics">
        <title>Genomic evidence for intraspecific hybridization in a clonal and extremely halotolerant yeast.</title>
        <authorList>
            <person name="Gostincar C."/>
            <person name="Stajich J.E."/>
            <person name="Zupancic J."/>
            <person name="Zalar P."/>
            <person name="Gunde-Cimerman N."/>
        </authorList>
    </citation>
    <scope>NUCLEOTIDE SEQUENCE [LARGE SCALE GENOMIC DNA]</scope>
    <source>
        <strain evidence="11 13">EXF-6651</strain>
        <strain evidence="9 14">EXF-6656</strain>
        <strain evidence="10 12">EXF-6669</strain>
    </source>
</reference>
<evidence type="ECO:0000256" key="2">
    <source>
        <dbReference type="ARBA" id="ARBA00008066"/>
    </source>
</evidence>
<evidence type="ECO:0000313" key="12">
    <source>
        <dbReference type="Proteomes" id="UP000271337"/>
    </source>
</evidence>
<evidence type="ECO:0000313" key="11">
    <source>
        <dbReference type="EMBL" id="RMY38095.1"/>
    </source>
</evidence>
<dbReference type="Proteomes" id="UP000281245">
    <property type="component" value="Unassembled WGS sequence"/>
</dbReference>
<dbReference type="InterPro" id="IPR013057">
    <property type="entry name" value="AA_transpt_TM"/>
</dbReference>
<evidence type="ECO:0000256" key="7">
    <source>
        <dbReference type="SAM" id="Phobius"/>
    </source>
</evidence>
<comment type="similarity">
    <text evidence="2">Belongs to the amino acid/polyamine transporter 2 family.</text>
</comment>
<dbReference type="EMBL" id="QWIL01001208">
    <property type="protein sequence ID" value="RMY06274.1"/>
    <property type="molecule type" value="Genomic_DNA"/>
</dbReference>
<feature type="transmembrane region" description="Helical" evidence="7">
    <location>
        <begin position="225"/>
        <end position="243"/>
    </location>
</feature>
<evidence type="ECO:0000256" key="4">
    <source>
        <dbReference type="ARBA" id="ARBA00022989"/>
    </source>
</evidence>
<accession>A0A3M6X380</accession>
<dbReference type="GO" id="GO:0015179">
    <property type="term" value="F:L-amino acid transmembrane transporter activity"/>
    <property type="evidence" value="ECO:0007669"/>
    <property type="project" value="TreeGrafter"/>
</dbReference>
<dbReference type="PANTHER" id="PTHR22950">
    <property type="entry name" value="AMINO ACID TRANSPORTER"/>
    <property type="match status" value="1"/>
</dbReference>
<feature type="domain" description="Amino acid transporter transmembrane" evidence="8">
    <location>
        <begin position="109"/>
        <end position="466"/>
    </location>
</feature>
<feature type="transmembrane region" description="Helical" evidence="7">
    <location>
        <begin position="110"/>
        <end position="130"/>
    </location>
</feature>
<gene>
    <name evidence="11" type="ORF">D0866_02836</name>
    <name evidence="10" type="ORF">D0867_09752</name>
    <name evidence="9" type="ORF">D0869_04220</name>
</gene>
<feature type="transmembrane region" description="Helical" evidence="7">
    <location>
        <begin position="371"/>
        <end position="396"/>
    </location>
</feature>
<dbReference type="Gene3D" id="1.20.1740.10">
    <property type="entry name" value="Amino acid/polyamine transporter I"/>
    <property type="match status" value="1"/>
</dbReference>
<evidence type="ECO:0000313" key="9">
    <source>
        <dbReference type="EMBL" id="RMX84908.1"/>
    </source>
</evidence>
<feature type="transmembrane region" description="Helical" evidence="7">
    <location>
        <begin position="511"/>
        <end position="533"/>
    </location>
</feature>
<organism evidence="9 14">
    <name type="scientific">Hortaea werneckii</name>
    <name type="common">Black yeast</name>
    <name type="synonym">Cladosporium werneckii</name>
    <dbReference type="NCBI Taxonomy" id="91943"/>
    <lineage>
        <taxon>Eukaryota</taxon>
        <taxon>Fungi</taxon>
        <taxon>Dikarya</taxon>
        <taxon>Ascomycota</taxon>
        <taxon>Pezizomycotina</taxon>
        <taxon>Dothideomycetes</taxon>
        <taxon>Dothideomycetidae</taxon>
        <taxon>Mycosphaerellales</taxon>
        <taxon>Teratosphaeriaceae</taxon>
        <taxon>Hortaea</taxon>
    </lineage>
</organism>
<keyword evidence="3 7" id="KW-0812">Transmembrane</keyword>
<dbReference type="GO" id="GO:0016020">
    <property type="term" value="C:membrane"/>
    <property type="evidence" value="ECO:0007669"/>
    <property type="project" value="UniProtKB-SubCell"/>
</dbReference>
<dbReference type="AlphaFoldDB" id="A0A3M6X380"/>
<dbReference type="EMBL" id="QWIJ01000254">
    <property type="protein sequence ID" value="RMX84908.1"/>
    <property type="molecule type" value="Genomic_DNA"/>
</dbReference>
<evidence type="ECO:0000256" key="6">
    <source>
        <dbReference type="SAM" id="MobiDB-lite"/>
    </source>
</evidence>
<feature type="transmembrane region" description="Helical" evidence="7">
    <location>
        <begin position="296"/>
        <end position="317"/>
    </location>
</feature>
<feature type="region of interest" description="Disordered" evidence="6">
    <location>
        <begin position="1"/>
        <end position="97"/>
    </location>
</feature>
<evidence type="ECO:0000313" key="14">
    <source>
        <dbReference type="Proteomes" id="UP000281245"/>
    </source>
</evidence>
<comment type="subcellular location">
    <subcellularLocation>
        <location evidence="1">Membrane</location>
        <topology evidence="1">Multi-pass membrane protein</topology>
    </subcellularLocation>
</comment>
<dbReference type="Proteomes" id="UP000271337">
    <property type="component" value="Unassembled WGS sequence"/>
</dbReference>
<keyword evidence="5 7" id="KW-0472">Membrane</keyword>
<feature type="transmembrane region" description="Helical" evidence="7">
    <location>
        <begin position="442"/>
        <end position="468"/>
    </location>
</feature>
<protein>
    <recommendedName>
        <fullName evidence="8">Amino acid transporter transmembrane domain-containing protein</fullName>
    </recommendedName>
</protein>
<feature type="transmembrane region" description="Helical" evidence="7">
    <location>
        <begin position="329"/>
        <end position="351"/>
    </location>
</feature>
<sequence>MRDQSLQTQEHRRHPSRSSAAGEEEERDSTAVPPPPASLQTPDTKKTTTNDVLALVPTNPGNASPKNGDIESGAEQKEEPDTLSPRNASHAEGTVIENPRQNEVHYASMSWWHTALVMIAETVSLGILSLPSALATLGYVPGILLILTLGLLSWYTGTIIYRLKIQHFDSIHSYANIFALWLGKPGRWFGEVATNLMLVFIVAAHIVTFSVMMNVLTEGGMCTNGFMGLGAVVCLGVSLPRTFRANRWASMGSCLSILLATFTALISIALSTPHPLPTSYAIMPTTLPQTTLPQRTLSLSTLILAYNGQIAYPTLLTEMAHPQRDFPKALTCLILTTTTLYILTATLIYHYAGSSVASPALGSAPPLGRKIAYGLAIPTIVVAGVIPALVASKQMYRHVWRKRPGVMGEKSWRGRGSWYGVLLGVYVLAWVIGEAIPVFRQLLGVIGAGFGTWFALGFPAIFALGLGWKGVGSEDEREEEEGLGERGGVGDTEGNGGRWRRGFGWKKMKRVGLVVLNVVIVGISAVLCVLGMYGSLKAIIENDSDRRPFSCANNA</sequence>
<feature type="transmembrane region" description="Helical" evidence="7">
    <location>
        <begin position="192"/>
        <end position="213"/>
    </location>
</feature>
<evidence type="ECO:0000259" key="8">
    <source>
        <dbReference type="Pfam" id="PF01490"/>
    </source>
</evidence>
<dbReference type="PANTHER" id="PTHR22950:SF668">
    <property type="entry name" value="AMINO ACID TRANSPORTER (EUROFUNG)"/>
    <property type="match status" value="1"/>
</dbReference>
<dbReference type="VEuPathDB" id="FungiDB:BTJ68_08424"/>
<feature type="transmembrane region" description="Helical" evidence="7">
    <location>
        <begin position="417"/>
        <end position="436"/>
    </location>
</feature>
<dbReference type="Proteomes" id="UP000276864">
    <property type="component" value="Unassembled WGS sequence"/>
</dbReference>
<keyword evidence="4 7" id="KW-1133">Transmembrane helix</keyword>
<name>A0A3M6X380_HORWE</name>
<evidence type="ECO:0000256" key="1">
    <source>
        <dbReference type="ARBA" id="ARBA00004141"/>
    </source>
</evidence>